<name>A0ABS2EMK5_9LACO</name>
<dbReference type="GO" id="GO:0004860">
    <property type="term" value="F:protein kinase inhibitor activity"/>
    <property type="evidence" value="ECO:0007669"/>
    <property type="project" value="UniProtKB-KW"/>
</dbReference>
<dbReference type="CDD" id="cd00865">
    <property type="entry name" value="PEBP_bact_arch"/>
    <property type="match status" value="1"/>
</dbReference>
<dbReference type="RefSeq" id="WP_204775973.1">
    <property type="nucleotide sequence ID" value="NZ_JACJJQ010000005.1"/>
</dbReference>
<evidence type="ECO:0000313" key="2">
    <source>
        <dbReference type="Proteomes" id="UP000776629"/>
    </source>
</evidence>
<proteinExistence type="predicted"/>
<dbReference type="Gene3D" id="3.90.280.10">
    <property type="entry name" value="PEBP-like"/>
    <property type="match status" value="1"/>
</dbReference>
<dbReference type="Proteomes" id="UP000776629">
    <property type="component" value="Unassembled WGS sequence"/>
</dbReference>
<dbReference type="PANTHER" id="PTHR30289:SF1">
    <property type="entry name" value="PEBP (PHOSPHATIDYLETHANOLAMINE-BINDING PROTEIN) FAMILY PROTEIN"/>
    <property type="match status" value="1"/>
</dbReference>
<dbReference type="NCBIfam" id="TIGR00481">
    <property type="entry name" value="YbhB/YbcL family Raf kinase inhibitor-like protein"/>
    <property type="match status" value="1"/>
</dbReference>
<dbReference type="InterPro" id="IPR008914">
    <property type="entry name" value="PEBP"/>
</dbReference>
<sequence length="170" mass="19252">MEISVALKNQHLPDRFTKHAPATDIYHGVPNRSFPIQIKDVPTGTKSLALTFVDFDSIPVCGFTWIHWLAANLPVKWEIIPENASFDPELRKQFVQGKNSSANKFAPREADIQVGYNGPQPPDKTHNYTLTVYALDTKLPLQDGYWLNEFRRAIQGHVLVKTKLELPCQA</sequence>
<dbReference type="PANTHER" id="PTHR30289">
    <property type="entry name" value="UNCHARACTERIZED PROTEIN YBCL-RELATED"/>
    <property type="match status" value="1"/>
</dbReference>
<dbReference type="EMBL" id="JACJJQ010000005">
    <property type="protein sequence ID" value="MBM6753461.1"/>
    <property type="molecule type" value="Genomic_DNA"/>
</dbReference>
<dbReference type="Pfam" id="PF01161">
    <property type="entry name" value="PBP"/>
    <property type="match status" value="1"/>
</dbReference>
<keyword evidence="1" id="KW-0649">Protein kinase inhibitor</keyword>
<evidence type="ECO:0000313" key="1">
    <source>
        <dbReference type="EMBL" id="MBM6753461.1"/>
    </source>
</evidence>
<organism evidence="1 2">
    <name type="scientific">Limosilactobacillus alvi</name>
    <dbReference type="NCBI Taxonomy" id="990412"/>
    <lineage>
        <taxon>Bacteria</taxon>
        <taxon>Bacillati</taxon>
        <taxon>Bacillota</taxon>
        <taxon>Bacilli</taxon>
        <taxon>Lactobacillales</taxon>
        <taxon>Lactobacillaceae</taxon>
        <taxon>Limosilactobacillus</taxon>
    </lineage>
</organism>
<gene>
    <name evidence="1" type="ORF">H5993_01590</name>
</gene>
<accession>A0ABS2EMK5</accession>
<protein>
    <submittedName>
        <fullName evidence="1">YbhB/YbcL family Raf kinase inhibitor-like protein</fullName>
    </submittedName>
</protein>
<comment type="caution">
    <text evidence="1">The sequence shown here is derived from an EMBL/GenBank/DDBJ whole genome shotgun (WGS) entry which is preliminary data.</text>
</comment>
<dbReference type="SUPFAM" id="SSF49777">
    <property type="entry name" value="PEBP-like"/>
    <property type="match status" value="1"/>
</dbReference>
<dbReference type="InterPro" id="IPR005247">
    <property type="entry name" value="YbhB_YbcL/LppC-like"/>
</dbReference>
<reference evidence="1 2" key="1">
    <citation type="journal article" date="2021" name="Sci. Rep.">
        <title>The distribution of antibiotic resistance genes in chicken gut microbiota commensals.</title>
        <authorList>
            <person name="Juricova H."/>
            <person name="Matiasovicova J."/>
            <person name="Kubasova T."/>
            <person name="Cejkova D."/>
            <person name="Rychlik I."/>
        </authorList>
    </citation>
    <scope>NUCLEOTIDE SEQUENCE [LARGE SCALE GENOMIC DNA]</scope>
    <source>
        <strain evidence="1 2">An810</strain>
    </source>
</reference>
<dbReference type="InterPro" id="IPR036610">
    <property type="entry name" value="PEBP-like_sf"/>
</dbReference>
<keyword evidence="2" id="KW-1185">Reference proteome</keyword>